<proteinExistence type="predicted"/>
<evidence type="ECO:0008006" key="3">
    <source>
        <dbReference type="Google" id="ProtNLM"/>
    </source>
</evidence>
<dbReference type="Proteomes" id="UP000034889">
    <property type="component" value="Unassembled WGS sequence"/>
</dbReference>
<name>A0A0G1N1J1_9BACT</name>
<dbReference type="SUPFAM" id="SSF53448">
    <property type="entry name" value="Nucleotide-diphospho-sugar transferases"/>
    <property type="match status" value="1"/>
</dbReference>
<gene>
    <name evidence="1" type="ORF">UW74_C0028G0006</name>
</gene>
<dbReference type="Gene3D" id="3.90.550.10">
    <property type="entry name" value="Spore Coat Polysaccharide Biosynthesis Protein SpsA, Chain A"/>
    <property type="match status" value="1"/>
</dbReference>
<reference evidence="1 2" key="1">
    <citation type="journal article" date="2015" name="Nature">
        <title>rRNA introns, odd ribosomes, and small enigmatic genomes across a large radiation of phyla.</title>
        <authorList>
            <person name="Brown C.T."/>
            <person name="Hug L.A."/>
            <person name="Thomas B.C."/>
            <person name="Sharon I."/>
            <person name="Castelle C.J."/>
            <person name="Singh A."/>
            <person name="Wilkins M.J."/>
            <person name="Williams K.H."/>
            <person name="Banfield J.F."/>
        </authorList>
    </citation>
    <scope>NUCLEOTIDE SEQUENCE [LARGE SCALE GENOMIC DNA]</scope>
</reference>
<feature type="non-terminal residue" evidence="1">
    <location>
        <position position="1"/>
    </location>
</feature>
<comment type="caution">
    <text evidence="1">The sequence shown here is derived from an EMBL/GenBank/DDBJ whole genome shotgun (WGS) entry which is preliminary data.</text>
</comment>
<dbReference type="EMBL" id="LCJM01000028">
    <property type="protein sequence ID" value="KKT78059.1"/>
    <property type="molecule type" value="Genomic_DNA"/>
</dbReference>
<evidence type="ECO:0000313" key="1">
    <source>
        <dbReference type="EMBL" id="KKT78059.1"/>
    </source>
</evidence>
<organism evidence="1 2">
    <name type="scientific">Candidatus Giovannonibacteria bacterium GW2011_GWC2_44_8</name>
    <dbReference type="NCBI Taxonomy" id="1618657"/>
    <lineage>
        <taxon>Bacteria</taxon>
        <taxon>Candidatus Giovannoniibacteriota</taxon>
    </lineage>
</organism>
<protein>
    <recommendedName>
        <fullName evidence="3">Glycosyl transferase family 2</fullName>
    </recommendedName>
</protein>
<dbReference type="InterPro" id="IPR029044">
    <property type="entry name" value="Nucleotide-diphossugar_trans"/>
</dbReference>
<accession>A0A0G1N1J1</accession>
<evidence type="ECO:0000313" key="2">
    <source>
        <dbReference type="Proteomes" id="UP000034889"/>
    </source>
</evidence>
<dbReference type="AlphaFoldDB" id="A0A0G1N1J1"/>
<sequence>WIWPPEGELEKSAVSRFLHFESFFKHPIVGSFIRNHEILSNDPLMCFGNFAYNTANVCYKKKVLQRIGGFRANFYWPGSEDNDLAFRITRTGHSLLYLPFHVIHSKVMTLSEFAKLHFHRGANGYLMRIMHQEFMEKLKPGSVKDYGSMASFISRFSEPEKFLALIQWLSINAGIRYMKRALKRNPVSSEPIAEIADDREKRKPHHI</sequence>